<name>A0ABW0KWJ9_9BACT</name>
<organism evidence="2 3">
    <name type="scientific">Prosthecobacter fluviatilis</name>
    <dbReference type="NCBI Taxonomy" id="445931"/>
    <lineage>
        <taxon>Bacteria</taxon>
        <taxon>Pseudomonadati</taxon>
        <taxon>Verrucomicrobiota</taxon>
        <taxon>Verrucomicrobiia</taxon>
        <taxon>Verrucomicrobiales</taxon>
        <taxon>Verrucomicrobiaceae</taxon>
        <taxon>Prosthecobacter</taxon>
    </lineage>
</organism>
<dbReference type="RefSeq" id="WP_377171051.1">
    <property type="nucleotide sequence ID" value="NZ_JBHSMQ010000011.1"/>
</dbReference>
<accession>A0ABW0KWJ9</accession>
<evidence type="ECO:0000313" key="3">
    <source>
        <dbReference type="Proteomes" id="UP001596052"/>
    </source>
</evidence>
<dbReference type="SUPFAM" id="SSF51126">
    <property type="entry name" value="Pectin lyase-like"/>
    <property type="match status" value="3"/>
</dbReference>
<dbReference type="EMBL" id="JBHSMQ010000011">
    <property type="protein sequence ID" value="MFC5457585.1"/>
    <property type="molecule type" value="Genomic_DNA"/>
</dbReference>
<evidence type="ECO:0000313" key="2">
    <source>
        <dbReference type="EMBL" id="MFC5457585.1"/>
    </source>
</evidence>
<dbReference type="NCBIfam" id="TIGR02601">
    <property type="entry name" value="autotrns_rpt"/>
    <property type="match status" value="5"/>
</dbReference>
<comment type="caution">
    <text evidence="2">The sequence shown here is derived from an EMBL/GenBank/DDBJ whole genome shotgun (WGS) entry which is preliminary data.</text>
</comment>
<dbReference type="InterPro" id="IPR013425">
    <property type="entry name" value="Autotrns_rpt"/>
</dbReference>
<dbReference type="Pfam" id="PF12951">
    <property type="entry name" value="PATR"/>
    <property type="match status" value="6"/>
</dbReference>
<dbReference type="InterPro" id="IPR011050">
    <property type="entry name" value="Pectin_lyase_fold/virulence"/>
</dbReference>
<keyword evidence="1" id="KW-0732">Signal</keyword>
<protein>
    <submittedName>
        <fullName evidence="2">Beta strand repeat-containing protein</fullName>
    </submittedName>
</protein>
<reference evidence="3" key="1">
    <citation type="journal article" date="2019" name="Int. J. Syst. Evol. Microbiol.">
        <title>The Global Catalogue of Microorganisms (GCM) 10K type strain sequencing project: providing services to taxonomists for standard genome sequencing and annotation.</title>
        <authorList>
            <consortium name="The Broad Institute Genomics Platform"/>
            <consortium name="The Broad Institute Genome Sequencing Center for Infectious Disease"/>
            <person name="Wu L."/>
            <person name="Ma J."/>
        </authorList>
    </citation>
    <scope>NUCLEOTIDE SEQUENCE [LARGE SCALE GENOMIC DNA]</scope>
    <source>
        <strain evidence="3">CGMCC 4.1469</strain>
    </source>
</reference>
<gene>
    <name evidence="2" type="ORF">ACFQDI_22140</name>
</gene>
<dbReference type="Gene3D" id="2.160.20.20">
    <property type="match status" value="2"/>
</dbReference>
<evidence type="ECO:0000256" key="1">
    <source>
        <dbReference type="ARBA" id="ARBA00022729"/>
    </source>
</evidence>
<sequence length="1294" mass="125306">MPSASSLLLSALPLRGRHKPLKTLIAWSMMLCTHLGLQAANDLYWDTNGTADGSGAATGTWGSSLFWNTDPAGVSNTFQSSTDGSNDLHFSAGTNGTLGTITVSGAQLAHGLYFEEGAVTLSGGTSITLSDGAIIDNVTGVIPTISTALVATGSVTLTGTRIWLNNPSFSGGGTLNVNTSNATLLENSGALNGLSSININSGGLDIRQNLGGSTNYNYAAGTTLNFVNSSGLNTNITTAVTPSVTWLGNITVASSKVATLSAFGTGSIFSISGNISGAGGVTIGGSGIMVFAGTNTYTGTTTVSASTLQITSGSAIADTALVSMGTGSSTNTLDVQSSETIGALSGGTAAFSVVNLAAGRTLTLSSGTQTYSGTFAGSGRLTVAGAAQTLASAVSLADVSVTSGILTLSAANTITNGLSLSGGTVVLLNAGAAGSGTIQASGGTIQVGVARGSSLTLANAITVSAGTRTYLSPQANGGASGTATINFGGTLTISSGGILTLGTPGGNAAYGTTNGALVFGEAVSSGTKFQLNGSSFTVSGLSTGTVAPGSATVENGASTAATLTVALGAATSNTYAGTLRNGGTGTLALIVNGAADSVLTLSGASTFTGSTSVTSGSLVLASSLALQGSTVTTGGTGLVFASSVAGHSFTLGGLSGTADLALTDNASGAVTLIIGANGTSQTYSGVLSGAGALTKVGAGTQTFSAAQTYTGATTVNGGTLKILFGSGAPTSNIIDPGSALILGGGTFLQQQSTVGPNTQTLNGVTIRAGSSVVNQVRVGGGTMLLTLGSITREAGGTVAFSANGSGTSGLASNGTNTASGIIGGYATYFNFNGGATLTNATDWATYSGGKIVSLSAGSYSNTAATTAATNLDLTASVTLNSNAAVGSIRFNNAITTPTLTLSGTHTVDSGGILVTSNVAGNATRITGGSLTSGNGQDIIIIQNNTSAALTVDATLTGAVGLTKSGGGQLILGGTNDYTGTTYLNGGVTSISSNAGLGSVTTGSAVSLNGGTLSVTASVALENNGGARRNVVLGSNGGTLDVAAGQTLTVSGALSGDGALSKTGAGTLVLSGNSAQTGTTTVSAGNLQVGSGGSGQTGVGQIFLSGADAVLSGTGQVLGSTTVTQGTVRPGDSGGASIGTLNTGELVFTPATATTVIQLQITGSATASTLASDKIIIGGGLTLNGSSNIVVDGSGYTPTFGDTFVLLDWNTVLDTGSTSLFSIGTNGRTGANIGNEGNLDLPDISSYSLAWEIRDFGGSGSLTLVVVPEPARSLLLLFALLPLCLRRRRAASGGM</sequence>
<dbReference type="InterPro" id="IPR012332">
    <property type="entry name" value="Autotransporter_pectin_lyase_C"/>
</dbReference>
<dbReference type="Proteomes" id="UP001596052">
    <property type="component" value="Unassembled WGS sequence"/>
</dbReference>
<proteinExistence type="predicted"/>
<keyword evidence="3" id="KW-1185">Reference proteome</keyword>